<dbReference type="PANTHER" id="PTHR22902">
    <property type="entry name" value="SESQUIPEDALIAN"/>
    <property type="match status" value="1"/>
</dbReference>
<dbReference type="RefSeq" id="XP_038059192.1">
    <property type="nucleotide sequence ID" value="XM_038203264.1"/>
</dbReference>
<dbReference type="GO" id="GO:0005802">
    <property type="term" value="C:trans-Golgi network"/>
    <property type="evidence" value="ECO:0007669"/>
    <property type="project" value="TreeGrafter"/>
</dbReference>
<dbReference type="EnsemblMetazoa" id="XM_038203264.1">
    <property type="protein sequence ID" value="XP_038059192.1"/>
    <property type="gene ID" value="LOC119730393"/>
</dbReference>
<reference evidence="3" key="1">
    <citation type="submission" date="2022-11" db="UniProtKB">
        <authorList>
            <consortium name="EnsemblMetazoa"/>
        </authorList>
    </citation>
    <scope>IDENTIFICATION</scope>
</reference>
<dbReference type="GO" id="GO:0001881">
    <property type="term" value="P:receptor recycling"/>
    <property type="evidence" value="ECO:0007669"/>
    <property type="project" value="TreeGrafter"/>
</dbReference>
<feature type="domain" description="PH" evidence="2">
    <location>
        <begin position="17"/>
        <end position="114"/>
    </location>
</feature>
<name>A0A914A5Q3_PATMI</name>
<protein>
    <recommendedName>
        <fullName evidence="2">PH domain-containing protein</fullName>
    </recommendedName>
</protein>
<dbReference type="SMART" id="SM00233">
    <property type="entry name" value="PH"/>
    <property type="match status" value="1"/>
</dbReference>
<feature type="compositionally biased region" description="Polar residues" evidence="1">
    <location>
        <begin position="251"/>
        <end position="261"/>
    </location>
</feature>
<dbReference type="InterPro" id="IPR011993">
    <property type="entry name" value="PH-like_dom_sf"/>
</dbReference>
<accession>A0A914A5Q3</accession>
<dbReference type="GO" id="GO:0042147">
    <property type="term" value="P:retrograde transport, endosome to Golgi"/>
    <property type="evidence" value="ECO:0007669"/>
    <property type="project" value="TreeGrafter"/>
</dbReference>
<dbReference type="GO" id="GO:0005769">
    <property type="term" value="C:early endosome"/>
    <property type="evidence" value="ECO:0007669"/>
    <property type="project" value="TreeGrafter"/>
</dbReference>
<dbReference type="GO" id="GO:0005829">
    <property type="term" value="C:cytosol"/>
    <property type="evidence" value="ECO:0007669"/>
    <property type="project" value="GOC"/>
</dbReference>
<organism evidence="3 4">
    <name type="scientific">Patiria miniata</name>
    <name type="common">Bat star</name>
    <name type="synonym">Asterina miniata</name>
    <dbReference type="NCBI Taxonomy" id="46514"/>
    <lineage>
        <taxon>Eukaryota</taxon>
        <taxon>Metazoa</taxon>
        <taxon>Echinodermata</taxon>
        <taxon>Eleutherozoa</taxon>
        <taxon>Asterozoa</taxon>
        <taxon>Asteroidea</taxon>
        <taxon>Valvatacea</taxon>
        <taxon>Valvatida</taxon>
        <taxon>Asterinidae</taxon>
        <taxon>Patiria</taxon>
    </lineage>
</organism>
<dbReference type="CDD" id="cd13288">
    <property type="entry name" value="PH_Ses"/>
    <property type="match status" value="1"/>
</dbReference>
<evidence type="ECO:0000313" key="3">
    <source>
        <dbReference type="EnsemblMetazoa" id="XP_038059192.1"/>
    </source>
</evidence>
<feature type="compositionally biased region" description="Low complexity" evidence="1">
    <location>
        <begin position="264"/>
        <end position="280"/>
    </location>
</feature>
<dbReference type="Proteomes" id="UP000887568">
    <property type="component" value="Unplaced"/>
</dbReference>
<dbReference type="Gene3D" id="2.30.29.30">
    <property type="entry name" value="Pleckstrin-homology domain (PH domain)/Phosphotyrosine-binding domain (PTB)"/>
    <property type="match status" value="1"/>
</dbReference>
<evidence type="ECO:0000259" key="2">
    <source>
        <dbReference type="PROSITE" id="PS50003"/>
    </source>
</evidence>
<dbReference type="GO" id="GO:0055037">
    <property type="term" value="C:recycling endosome"/>
    <property type="evidence" value="ECO:0007669"/>
    <property type="project" value="TreeGrafter"/>
</dbReference>
<dbReference type="GO" id="GO:0007032">
    <property type="term" value="P:endosome organization"/>
    <property type="evidence" value="ECO:0007669"/>
    <property type="project" value="TreeGrafter"/>
</dbReference>
<dbReference type="PROSITE" id="PS50003">
    <property type="entry name" value="PH_DOMAIN"/>
    <property type="match status" value="1"/>
</dbReference>
<keyword evidence="4" id="KW-1185">Reference proteome</keyword>
<proteinExistence type="predicted"/>
<evidence type="ECO:0000313" key="4">
    <source>
        <dbReference type="Proteomes" id="UP000887568"/>
    </source>
</evidence>
<dbReference type="PANTHER" id="PTHR22902:SF53">
    <property type="entry name" value="INOSITOL PHOSPHATASE INTERACTING PROTEIN, ISOFORM A"/>
    <property type="match status" value="1"/>
</dbReference>
<dbReference type="OMA" id="FASCNSP"/>
<dbReference type="SUPFAM" id="SSF50729">
    <property type="entry name" value="PH domain-like"/>
    <property type="match status" value="1"/>
</dbReference>
<feature type="region of interest" description="Disordered" evidence="1">
    <location>
        <begin position="241"/>
        <end position="280"/>
    </location>
</feature>
<dbReference type="InterPro" id="IPR045188">
    <property type="entry name" value="Boi1/Boi2-like"/>
</dbReference>
<dbReference type="InterPro" id="IPR001849">
    <property type="entry name" value="PH_domain"/>
</dbReference>
<sequence length="364" mass="40943">MKFNERNVAYFASCNSPIDKEGFLLKRGEINRGYQRRWFILKGNLLFYLEKKGDRDPVGVIILEGCRVELADSEDSQFTFQISFPGDGARTYILAAYDQEEMESWMRALSCSSYDYMKAMVDELQRQLDELTHDSHGDGQLRPGRFSYVTTGHPDDHNLDDFSDIPSKMGIYNKGKTESLSHQGAPRQNAFQRNSVPTAQFSNPSYAIWDPLVPVNNNKSTEQGNGAQSQTQFYVENHTNDDVDVGEEPNIPQTDVNSGQLKGSAPAPTSSATAPNRSTRSVFYENVSSTSPRVMPRSGTTRTKFFNKTFNQTQGIASAKTGQSVFHDRDVRSFTEMHAEFGMLIVKKINEHRQRKMSSSSSSS</sequence>
<dbReference type="GeneID" id="119730393"/>
<dbReference type="Pfam" id="PF00169">
    <property type="entry name" value="PH"/>
    <property type="match status" value="1"/>
</dbReference>
<evidence type="ECO:0000256" key="1">
    <source>
        <dbReference type="SAM" id="MobiDB-lite"/>
    </source>
</evidence>
<dbReference type="OrthoDB" id="10261837at2759"/>
<dbReference type="AlphaFoldDB" id="A0A914A5Q3"/>